<dbReference type="STRING" id="1283.ShL2_00534"/>
<proteinExistence type="predicted"/>
<dbReference type="GeneID" id="93780030"/>
<dbReference type="KEGG" id="shh:ShL2_00534"/>
<dbReference type="EMBL" id="JAVSOO010000002">
    <property type="protein sequence ID" value="MDT4285658.1"/>
    <property type="molecule type" value="Genomic_DNA"/>
</dbReference>
<evidence type="ECO:0000313" key="4">
    <source>
        <dbReference type="EMBL" id="PPJ71891.1"/>
    </source>
</evidence>
<feature type="compositionally biased region" description="Low complexity" evidence="1">
    <location>
        <begin position="58"/>
        <end position="82"/>
    </location>
</feature>
<evidence type="ECO:0008006" key="7">
    <source>
        <dbReference type="Google" id="ProtNLM"/>
    </source>
</evidence>
<dbReference type="EMBL" id="PGWX01000393">
    <property type="protein sequence ID" value="PPJ71891.1"/>
    <property type="molecule type" value="Genomic_DNA"/>
</dbReference>
<evidence type="ECO:0000313" key="6">
    <source>
        <dbReference type="Proteomes" id="UP001269271"/>
    </source>
</evidence>
<comment type="caution">
    <text evidence="4">The sequence shown here is derived from an EMBL/GenBank/DDBJ whole genome shotgun (WGS) entry which is preliminary data.</text>
</comment>
<protein>
    <recommendedName>
        <fullName evidence="7">Transglycosylase</fullName>
    </recommendedName>
</protein>
<name>A0A2A1KCI1_STAHA</name>
<dbReference type="AlphaFoldDB" id="A0A2A1KCI1"/>
<evidence type="ECO:0000256" key="2">
    <source>
        <dbReference type="SAM" id="SignalP"/>
    </source>
</evidence>
<dbReference type="Proteomes" id="UP001269271">
    <property type="component" value="Unassembled WGS sequence"/>
</dbReference>
<sequence>MKKSIFALMTMVSLGAAGLESGQAHASEMTHGQQNQSCQYNQHTQLQHNQPSHQSQHTNVASASTTQANTTNVTTNTSSSNTECTADNSSSSNTSSDDSSSNESSSSESTSSVYKQFIAAGGTEELWEKIVLPESGGDPNASNGQYHGLGQTNQSWGYGSVETQTKGMISYAKERYGSIEVAISFRESNGWW</sequence>
<evidence type="ECO:0000256" key="1">
    <source>
        <dbReference type="SAM" id="MobiDB-lite"/>
    </source>
</evidence>
<evidence type="ECO:0000313" key="3">
    <source>
        <dbReference type="EMBL" id="MDT4285658.1"/>
    </source>
</evidence>
<organism evidence="4 5">
    <name type="scientific">Staphylococcus haemolyticus</name>
    <dbReference type="NCBI Taxonomy" id="1283"/>
    <lineage>
        <taxon>Bacteria</taxon>
        <taxon>Bacillati</taxon>
        <taxon>Bacillota</taxon>
        <taxon>Bacilli</taxon>
        <taxon>Bacillales</taxon>
        <taxon>Staphylococcaceae</taxon>
        <taxon>Staphylococcus</taxon>
    </lineage>
</organism>
<feature type="compositionally biased region" description="Polar residues" evidence="1">
    <location>
        <begin position="30"/>
        <end position="57"/>
    </location>
</feature>
<dbReference type="OMA" id="AHASEMT"/>
<dbReference type="Proteomes" id="UP000238153">
    <property type="component" value="Unassembled WGS sequence"/>
</dbReference>
<feature type="region of interest" description="Disordered" evidence="1">
    <location>
        <begin position="25"/>
        <end position="111"/>
    </location>
</feature>
<feature type="signal peptide" evidence="2">
    <location>
        <begin position="1"/>
        <end position="26"/>
    </location>
</feature>
<feature type="chain" id="PRO_5044065157" description="Transglycosylase" evidence="2">
    <location>
        <begin position="27"/>
        <end position="192"/>
    </location>
</feature>
<keyword evidence="2" id="KW-0732">Signal</keyword>
<reference evidence="3 6" key="2">
    <citation type="submission" date="2023-08" db="EMBL/GenBank/DDBJ databases">
        <title>Genomic surveillance of Staphylococcus haemolyticus neonatal outbreak in southern France.</title>
        <authorList>
            <person name="Magnan C."/>
            <person name="Morsli M."/>
            <person name="Thiery B."/>
            <person name="Salipante F."/>
            <person name="Attar J."/>
            <person name="Massimo D.M."/>
            <person name="Ory J."/>
            <person name="Pantel A."/>
            <person name="Lavigne J.-P."/>
        </authorList>
    </citation>
    <scope>NUCLEOTIDE SEQUENCE [LARGE SCALE GENOMIC DNA]</scope>
    <source>
        <strain evidence="3 6">NSH026</strain>
    </source>
</reference>
<keyword evidence="6" id="KW-1185">Reference proteome</keyword>
<feature type="compositionally biased region" description="Low complexity" evidence="1">
    <location>
        <begin position="89"/>
        <end position="111"/>
    </location>
</feature>
<dbReference type="RefSeq" id="WP_011274960.1">
    <property type="nucleotide sequence ID" value="NZ_BKAY01000007.1"/>
</dbReference>
<gene>
    <name evidence="4" type="ORF">CV019_11610</name>
    <name evidence="3" type="ORF">RO950_01300</name>
</gene>
<evidence type="ECO:0000313" key="5">
    <source>
        <dbReference type="Proteomes" id="UP000238153"/>
    </source>
</evidence>
<reference evidence="4 5" key="1">
    <citation type="submission" date="2017-11" db="EMBL/GenBank/DDBJ databases">
        <authorList>
            <person name="Founou R.C."/>
            <person name="Founou L."/>
            <person name="Allam M."/>
            <person name="Ismail A."/>
            <person name="Essack S.Y."/>
        </authorList>
    </citation>
    <scope>NUCLEOTIDE SEQUENCE [LARGE SCALE GENOMIC DNA]</scope>
    <source>
        <strain evidence="4 5">G811N2B1</strain>
    </source>
</reference>
<accession>A0A2A1KCI1</accession>